<gene>
    <name evidence="3" type="ORF">B4U80_14941</name>
</gene>
<evidence type="ECO:0000313" key="4">
    <source>
        <dbReference type="Proteomes" id="UP000288716"/>
    </source>
</evidence>
<dbReference type="InterPro" id="IPR035940">
    <property type="entry name" value="CAP_sf"/>
</dbReference>
<dbReference type="Pfam" id="PF00188">
    <property type="entry name" value="CAP"/>
    <property type="match status" value="1"/>
</dbReference>
<evidence type="ECO:0000256" key="1">
    <source>
        <dbReference type="SAM" id="SignalP"/>
    </source>
</evidence>
<reference evidence="3 4" key="1">
    <citation type="journal article" date="2018" name="Gigascience">
        <title>Genomes of trombidid mites reveal novel predicted allergens and laterally-transferred genes associated with secondary metabolism.</title>
        <authorList>
            <person name="Dong X."/>
            <person name="Chaisiri K."/>
            <person name="Xia D."/>
            <person name="Armstrong S.D."/>
            <person name="Fang Y."/>
            <person name="Donnelly M.J."/>
            <person name="Kadowaki T."/>
            <person name="McGarry J.W."/>
            <person name="Darby A.C."/>
            <person name="Makepeace B.L."/>
        </authorList>
    </citation>
    <scope>NUCLEOTIDE SEQUENCE [LARGE SCALE GENOMIC DNA]</scope>
    <source>
        <strain evidence="3">UoL-UT</strain>
    </source>
</reference>
<name>A0A443RYG3_9ACAR</name>
<proteinExistence type="predicted"/>
<dbReference type="VEuPathDB" id="VectorBase:LDEU011730"/>
<dbReference type="SUPFAM" id="SSF55797">
    <property type="entry name" value="PR-1-like"/>
    <property type="match status" value="1"/>
</dbReference>
<evidence type="ECO:0000313" key="3">
    <source>
        <dbReference type="EMBL" id="RWS20310.1"/>
    </source>
</evidence>
<feature type="domain" description="SCP" evidence="2">
    <location>
        <begin position="30"/>
        <end position="101"/>
    </location>
</feature>
<feature type="chain" id="PRO_5019285439" description="SCP domain-containing protein" evidence="1">
    <location>
        <begin position="23"/>
        <end position="112"/>
    </location>
</feature>
<protein>
    <recommendedName>
        <fullName evidence="2">SCP domain-containing protein</fullName>
    </recommendedName>
</protein>
<comment type="caution">
    <text evidence="3">The sequence shown here is derived from an EMBL/GenBank/DDBJ whole genome shotgun (WGS) entry which is preliminary data.</text>
</comment>
<sequence length="112" mass="13171">MKASEVFLFLFFIFSLTSLSLANKWLSDCLHRHNFYRRMEGKFPLNLDQTAIKFAIKRVNYLSKTCSFSRSNNKVSNYGENLGAVFENCNKLVDKWHSQQKVTRMVLNECYV</sequence>
<dbReference type="AlphaFoldDB" id="A0A443RYG3"/>
<dbReference type="EMBL" id="NCKV01018387">
    <property type="protein sequence ID" value="RWS20310.1"/>
    <property type="molecule type" value="Genomic_DNA"/>
</dbReference>
<keyword evidence="4" id="KW-1185">Reference proteome</keyword>
<dbReference type="Proteomes" id="UP000288716">
    <property type="component" value="Unassembled WGS sequence"/>
</dbReference>
<organism evidence="3 4">
    <name type="scientific">Leptotrombidium deliense</name>
    <dbReference type="NCBI Taxonomy" id="299467"/>
    <lineage>
        <taxon>Eukaryota</taxon>
        <taxon>Metazoa</taxon>
        <taxon>Ecdysozoa</taxon>
        <taxon>Arthropoda</taxon>
        <taxon>Chelicerata</taxon>
        <taxon>Arachnida</taxon>
        <taxon>Acari</taxon>
        <taxon>Acariformes</taxon>
        <taxon>Trombidiformes</taxon>
        <taxon>Prostigmata</taxon>
        <taxon>Anystina</taxon>
        <taxon>Parasitengona</taxon>
        <taxon>Trombiculoidea</taxon>
        <taxon>Trombiculidae</taxon>
        <taxon>Leptotrombidium</taxon>
    </lineage>
</organism>
<keyword evidence="1" id="KW-0732">Signal</keyword>
<feature type="signal peptide" evidence="1">
    <location>
        <begin position="1"/>
        <end position="22"/>
    </location>
</feature>
<dbReference type="Gene3D" id="3.40.33.10">
    <property type="entry name" value="CAP"/>
    <property type="match status" value="1"/>
</dbReference>
<dbReference type="InterPro" id="IPR014044">
    <property type="entry name" value="CAP_dom"/>
</dbReference>
<evidence type="ECO:0000259" key="2">
    <source>
        <dbReference type="Pfam" id="PF00188"/>
    </source>
</evidence>
<accession>A0A443RYG3</accession>